<comment type="caution">
    <text evidence="2">The sequence shown here is derived from an EMBL/GenBank/DDBJ whole genome shotgun (WGS) entry which is preliminary data.</text>
</comment>
<keyword evidence="1" id="KW-1133">Transmembrane helix</keyword>
<keyword evidence="1" id="KW-0472">Membrane</keyword>
<organism evidence="2 3">
    <name type="scientific">Candidatus Thermoflexus japonica</name>
    <dbReference type="NCBI Taxonomy" id="2035417"/>
    <lineage>
        <taxon>Bacteria</taxon>
        <taxon>Bacillati</taxon>
        <taxon>Chloroflexota</taxon>
        <taxon>Thermoflexia</taxon>
        <taxon>Thermoflexales</taxon>
        <taxon>Thermoflexaceae</taxon>
        <taxon>Thermoflexus</taxon>
    </lineage>
</organism>
<evidence type="ECO:0000313" key="3">
    <source>
        <dbReference type="Proteomes" id="UP000236642"/>
    </source>
</evidence>
<dbReference type="AlphaFoldDB" id="A0A2H5Y7K4"/>
<proteinExistence type="predicted"/>
<protein>
    <submittedName>
        <fullName evidence="2">Uncharacterized protein</fullName>
    </submittedName>
</protein>
<evidence type="ECO:0000313" key="2">
    <source>
        <dbReference type="EMBL" id="GBD09402.1"/>
    </source>
</evidence>
<sequence length="80" mass="9403">MSFDPHSPIQAHEIGEYVFCARAWWHRRQGHPSTREEDRRAGRRFHMRFEQRRRWGAYLIAISVLLAIAGMVLLLSALVS</sequence>
<dbReference type="Proteomes" id="UP000236642">
    <property type="component" value="Unassembled WGS sequence"/>
</dbReference>
<keyword evidence="1" id="KW-0812">Transmembrane</keyword>
<accession>A0A2H5Y7K4</accession>
<feature type="transmembrane region" description="Helical" evidence="1">
    <location>
        <begin position="55"/>
        <end position="79"/>
    </location>
</feature>
<name>A0A2H5Y7K4_9CHLR</name>
<reference evidence="3" key="1">
    <citation type="submission" date="2017-09" db="EMBL/GenBank/DDBJ databases">
        <title>Metaegenomics of thermophilic ammonia-oxidizing enrichment culture.</title>
        <authorList>
            <person name="Kato S."/>
            <person name="Suzuki K."/>
        </authorList>
    </citation>
    <scope>NUCLEOTIDE SEQUENCE [LARGE SCALE GENOMIC DNA]</scope>
</reference>
<evidence type="ECO:0000256" key="1">
    <source>
        <dbReference type="SAM" id="Phobius"/>
    </source>
</evidence>
<dbReference type="EMBL" id="BEHY01000040">
    <property type="protein sequence ID" value="GBD09402.1"/>
    <property type="molecule type" value="Genomic_DNA"/>
</dbReference>
<gene>
    <name evidence="2" type="ORF">HRbin22_01656</name>
</gene>